<dbReference type="EnsemblMetazoa" id="CJA39944.1">
    <property type="protein sequence ID" value="CJA39944.1"/>
    <property type="gene ID" value="WBGene00215792"/>
</dbReference>
<reference evidence="1" key="2">
    <citation type="submission" date="2022-06" db="UniProtKB">
        <authorList>
            <consortium name="EnsemblMetazoa"/>
        </authorList>
    </citation>
    <scope>IDENTIFICATION</scope>
    <source>
        <strain evidence="1">DF5081</strain>
    </source>
</reference>
<dbReference type="AlphaFoldDB" id="A0A8R1INK4"/>
<protein>
    <submittedName>
        <fullName evidence="1">Uncharacterized protein</fullName>
    </submittedName>
</protein>
<evidence type="ECO:0000313" key="1">
    <source>
        <dbReference type="EnsemblMetazoa" id="CJA39944.1"/>
    </source>
</evidence>
<accession>A0A8R1INK4</accession>
<proteinExistence type="predicted"/>
<keyword evidence="2" id="KW-1185">Reference proteome</keyword>
<evidence type="ECO:0000313" key="2">
    <source>
        <dbReference type="Proteomes" id="UP000005237"/>
    </source>
</evidence>
<sequence>MVQTLFTSSACLNDAQVDPRCIFPAGEETTRENLQVENYVLVDRIEQFMTRAMELGNVNLEVDPEQTGEFFQNEWPVYLERMDRLYDHIIAMRGEAGEGQVEGDVEVDVDVDVEIEVDVDVEVEVEIEVEVDVEFEVEGEVVMENGNNDN</sequence>
<dbReference type="Proteomes" id="UP000005237">
    <property type="component" value="Unassembled WGS sequence"/>
</dbReference>
<organism evidence="1 2">
    <name type="scientific">Caenorhabditis japonica</name>
    <dbReference type="NCBI Taxonomy" id="281687"/>
    <lineage>
        <taxon>Eukaryota</taxon>
        <taxon>Metazoa</taxon>
        <taxon>Ecdysozoa</taxon>
        <taxon>Nematoda</taxon>
        <taxon>Chromadorea</taxon>
        <taxon>Rhabditida</taxon>
        <taxon>Rhabditina</taxon>
        <taxon>Rhabditomorpha</taxon>
        <taxon>Rhabditoidea</taxon>
        <taxon>Rhabditidae</taxon>
        <taxon>Peloderinae</taxon>
        <taxon>Caenorhabditis</taxon>
    </lineage>
</organism>
<reference evidence="2" key="1">
    <citation type="submission" date="2010-08" db="EMBL/GenBank/DDBJ databases">
        <authorList>
            <consortium name="Caenorhabditis japonica Sequencing Consortium"/>
            <person name="Wilson R.K."/>
        </authorList>
    </citation>
    <scope>NUCLEOTIDE SEQUENCE [LARGE SCALE GENOMIC DNA]</scope>
    <source>
        <strain evidence="2">DF5081</strain>
    </source>
</reference>
<name>A0A8R1INK4_CAEJA</name>